<evidence type="ECO:0000256" key="2">
    <source>
        <dbReference type="ARBA" id="ARBA00022692"/>
    </source>
</evidence>
<feature type="transmembrane region" description="Helical" evidence="5">
    <location>
        <begin position="457"/>
        <end position="480"/>
    </location>
</feature>
<evidence type="ECO:0000256" key="1">
    <source>
        <dbReference type="ARBA" id="ARBA00004141"/>
    </source>
</evidence>
<evidence type="ECO:0000313" key="7">
    <source>
        <dbReference type="Proteomes" id="UP001221217"/>
    </source>
</evidence>
<dbReference type="GO" id="GO:0005886">
    <property type="term" value="C:plasma membrane"/>
    <property type="evidence" value="ECO:0007669"/>
    <property type="project" value="TreeGrafter"/>
</dbReference>
<evidence type="ECO:0000256" key="3">
    <source>
        <dbReference type="ARBA" id="ARBA00022989"/>
    </source>
</evidence>
<proteinExistence type="predicted"/>
<keyword evidence="3 5" id="KW-1133">Transmembrane helix</keyword>
<protein>
    <submittedName>
        <fullName evidence="6">DASS family sodium-coupled anion symporter</fullName>
    </submittedName>
</protein>
<gene>
    <name evidence="6" type="ORF">PQJ61_08830</name>
</gene>
<dbReference type="GO" id="GO:0022857">
    <property type="term" value="F:transmembrane transporter activity"/>
    <property type="evidence" value="ECO:0007669"/>
    <property type="project" value="InterPro"/>
</dbReference>
<dbReference type="EMBL" id="JAQQAL010000017">
    <property type="protein sequence ID" value="MDC7226858.1"/>
    <property type="molecule type" value="Genomic_DNA"/>
</dbReference>
<dbReference type="PANTHER" id="PTHR10283">
    <property type="entry name" value="SOLUTE CARRIER FAMILY 13 MEMBER"/>
    <property type="match status" value="1"/>
</dbReference>
<evidence type="ECO:0000256" key="5">
    <source>
        <dbReference type="SAM" id="Phobius"/>
    </source>
</evidence>
<dbReference type="Pfam" id="PF00939">
    <property type="entry name" value="Na_sulph_symp"/>
    <property type="match status" value="1"/>
</dbReference>
<evidence type="ECO:0000256" key="4">
    <source>
        <dbReference type="ARBA" id="ARBA00023136"/>
    </source>
</evidence>
<feature type="transmembrane region" description="Helical" evidence="5">
    <location>
        <begin position="422"/>
        <end position="445"/>
    </location>
</feature>
<dbReference type="Proteomes" id="UP001221217">
    <property type="component" value="Unassembled WGS sequence"/>
</dbReference>
<feature type="transmembrane region" description="Helical" evidence="5">
    <location>
        <begin position="336"/>
        <end position="355"/>
    </location>
</feature>
<keyword evidence="2 5" id="KW-0812">Transmembrane</keyword>
<accession>A0AAJ1ICM9</accession>
<feature type="transmembrane region" description="Helical" evidence="5">
    <location>
        <begin position="124"/>
        <end position="144"/>
    </location>
</feature>
<feature type="transmembrane region" description="Helical" evidence="5">
    <location>
        <begin position="304"/>
        <end position="324"/>
    </location>
</feature>
<feature type="transmembrane region" description="Helical" evidence="5">
    <location>
        <begin position="90"/>
        <end position="112"/>
    </location>
</feature>
<feature type="transmembrane region" description="Helical" evidence="5">
    <location>
        <begin position="12"/>
        <end position="31"/>
    </location>
</feature>
<dbReference type="AlphaFoldDB" id="A0AAJ1ICM9"/>
<dbReference type="NCBIfam" id="TIGR00785">
    <property type="entry name" value="dass"/>
    <property type="match status" value="1"/>
</dbReference>
<keyword evidence="4 5" id="KW-0472">Membrane</keyword>
<name>A0AAJ1ICM9_9SPIO</name>
<organism evidence="6 7">
    <name type="scientific">Candidatus Thalassospirochaeta sargassi</name>
    <dbReference type="NCBI Taxonomy" id="3119039"/>
    <lineage>
        <taxon>Bacteria</taxon>
        <taxon>Pseudomonadati</taxon>
        <taxon>Spirochaetota</taxon>
        <taxon>Spirochaetia</taxon>
        <taxon>Spirochaetales</taxon>
        <taxon>Spirochaetaceae</taxon>
        <taxon>Candidatus Thalassospirochaeta</taxon>
    </lineage>
</organism>
<comment type="subcellular location">
    <subcellularLocation>
        <location evidence="1">Membrane</location>
        <topology evidence="1">Multi-pass membrane protein</topology>
    </subcellularLocation>
</comment>
<feature type="transmembrane region" description="Helical" evidence="5">
    <location>
        <begin position="66"/>
        <end position="84"/>
    </location>
</feature>
<evidence type="ECO:0000313" key="6">
    <source>
        <dbReference type="EMBL" id="MDC7226858.1"/>
    </source>
</evidence>
<feature type="transmembrane region" description="Helical" evidence="5">
    <location>
        <begin position="227"/>
        <end position="250"/>
    </location>
</feature>
<dbReference type="InterPro" id="IPR001898">
    <property type="entry name" value="SLC13A/DASS"/>
</dbReference>
<feature type="transmembrane region" description="Helical" evidence="5">
    <location>
        <begin position="399"/>
        <end position="416"/>
    </location>
</feature>
<sequence length="486" mass="52173">MKELNKKSTSKTVIFFIAAVVLSALFMMINLPQAVTHAAGAVLNHDAQVAMGVMIFALILWVTEAVPFHITGMLGVFLLAVLGVDNFKEIVIAGFGNHIFVFFIGVLILSAFITQSGLGRRISVFLLSKTGNSTGMIVFGFMLVGTLLSMWITNMAVAAMLMPLGAAILKEEGAVPLESRFGKALMIAICWGSTIGGIATPSGAGPNPLAIGFLKDMVGVDVSFIDWMVYGLPAALLLLVPGWTILMLFYKPEMRYLKKTREELQKDFQDLPPFSREETVTLILFLFTVVLWLTTPIFESLLGISIPISMPVLLTSCLFFVPGLKTLQWKTIEKEVSWSGILLVVTGISIGMMLYKTGAANWLSVVFLGGIGGVHPLLQVFLVILIVSFLKIAFSSNSVTATIIIPIMIALGVNLGGDPLSITMPAALTASMAFILVTSSPTNVIPYSAGYFSIKDMAVAGVVMTFVASAIVSVTIFAIGQFTGLY</sequence>
<comment type="caution">
    <text evidence="6">The sequence shown here is derived from an EMBL/GenBank/DDBJ whole genome shotgun (WGS) entry which is preliminary data.</text>
</comment>
<reference evidence="6 7" key="1">
    <citation type="submission" date="2022-12" db="EMBL/GenBank/DDBJ databases">
        <title>Metagenome assembled genome from gulf of manar.</title>
        <authorList>
            <person name="Kohli P."/>
            <person name="Pk S."/>
            <person name="Venkata Ramana C."/>
            <person name="Sasikala C."/>
        </authorList>
    </citation>
    <scope>NUCLEOTIDE SEQUENCE [LARGE SCALE GENOMIC DNA]</scope>
    <source>
        <strain evidence="6">JB008</strain>
    </source>
</reference>
<feature type="transmembrane region" description="Helical" evidence="5">
    <location>
        <begin position="279"/>
        <end position="298"/>
    </location>
</feature>
<feature type="transmembrane region" description="Helical" evidence="5">
    <location>
        <begin position="361"/>
        <end position="387"/>
    </location>
</feature>